<name>A0ABN8N8N0_9CNID</name>
<comment type="similarity">
    <text evidence="9">Belongs to the G-protein coupled receptor 1 family.</text>
</comment>
<evidence type="ECO:0000313" key="12">
    <source>
        <dbReference type="EMBL" id="CAH3045418.1"/>
    </source>
</evidence>
<feature type="domain" description="G-protein coupled receptors family 1 profile" evidence="11">
    <location>
        <begin position="33"/>
        <end position="259"/>
    </location>
</feature>
<dbReference type="PANTHER" id="PTHR24249:SF372">
    <property type="entry name" value="G-PROTEIN COUPLED RECEPTORS FAMILY 1 PROFILE DOMAIN-CONTAINING PROTEIN"/>
    <property type="match status" value="1"/>
</dbReference>
<feature type="transmembrane region" description="Helical" evidence="10">
    <location>
        <begin position="482"/>
        <end position="506"/>
    </location>
</feature>
<feature type="transmembrane region" description="Helical" evidence="10">
    <location>
        <begin position="163"/>
        <end position="184"/>
    </location>
</feature>
<keyword evidence="4 10" id="KW-1133">Transmembrane helix</keyword>
<feature type="transmembrane region" description="Helical" evidence="10">
    <location>
        <begin position="235"/>
        <end position="264"/>
    </location>
</feature>
<keyword evidence="8 9" id="KW-0807">Transducer</keyword>
<comment type="subcellular location">
    <subcellularLocation>
        <location evidence="1">Cell membrane</location>
        <topology evidence="1">Multi-pass membrane protein</topology>
    </subcellularLocation>
</comment>
<comment type="caution">
    <text evidence="12">The sequence shown here is derived from an EMBL/GenBank/DDBJ whole genome shotgun (WGS) entry which is preliminary data.</text>
</comment>
<dbReference type="Proteomes" id="UP001159427">
    <property type="component" value="Unassembled WGS sequence"/>
</dbReference>
<evidence type="ECO:0000259" key="11">
    <source>
        <dbReference type="PROSITE" id="PS50262"/>
    </source>
</evidence>
<feature type="transmembrane region" description="Helical" evidence="10">
    <location>
        <begin position="134"/>
        <end position="151"/>
    </location>
</feature>
<reference evidence="12 13" key="1">
    <citation type="submission" date="2022-05" db="EMBL/GenBank/DDBJ databases">
        <authorList>
            <consortium name="Genoscope - CEA"/>
            <person name="William W."/>
        </authorList>
    </citation>
    <scope>NUCLEOTIDE SEQUENCE [LARGE SCALE GENOMIC DNA]</scope>
</reference>
<evidence type="ECO:0000256" key="8">
    <source>
        <dbReference type="ARBA" id="ARBA00023224"/>
    </source>
</evidence>
<evidence type="ECO:0000313" key="13">
    <source>
        <dbReference type="Proteomes" id="UP001159427"/>
    </source>
</evidence>
<dbReference type="EMBL" id="CALNXI010000770">
    <property type="protein sequence ID" value="CAH3045418.1"/>
    <property type="molecule type" value="Genomic_DNA"/>
</dbReference>
<feature type="transmembrane region" description="Helical" evidence="10">
    <location>
        <begin position="345"/>
        <end position="363"/>
    </location>
</feature>
<sequence length="537" mass="60477">MVVANDCTGEISSFSAIFLGVLNGVSGFAAFVGNLLVLVTFIKSESLRQPCYYLMVSLASMDILVGLAVNPLYIALTNFIPWQYREEHLLQLESFFAMTSSMIIMHNLTVMSVERYIAVTYSLRYRTLVTDKRSYIAIAFVWTFGFTLNGLYFGTSNDDLPKLWITCGVLTGFVPMAIIFYCYAKIFRAARIQSRRIAVAERCVSNTGSRNDREESTDIASEKSNVKEVKRARKAAWGVAIAFLIVMALSMPVTVISILQIVYAGDVCRRRSNNRAWFWGATYGNVLFLLAVYQTTVLHTVSNYFIASLAAGDFLVGVIICPLWVTKSVLNIWENRHPLTLVAELMSVQTLITTTFNLAAVSLDRYLAITNAYCYLQTMTLFRCYCSIVLIWLFSISFACLRLIITDPIDLPKLWITVAFVGYTLPFVVISYSYYHIYKTANHHHRRIEAEARTVTMVSEAGPSKVSGVAEARRNRKAANTVGIIIGIYLLLALPSMVIVSIQLLTKDECLKVRIIRFWFWGALFSFSSSAVNPWIY</sequence>
<evidence type="ECO:0000256" key="4">
    <source>
        <dbReference type="ARBA" id="ARBA00022989"/>
    </source>
</evidence>
<feature type="transmembrane region" description="Helical" evidence="10">
    <location>
        <begin position="51"/>
        <end position="74"/>
    </location>
</feature>
<evidence type="ECO:0000256" key="2">
    <source>
        <dbReference type="ARBA" id="ARBA00022475"/>
    </source>
</evidence>
<dbReference type="CDD" id="cd00637">
    <property type="entry name" value="7tm_classA_rhodopsin-like"/>
    <property type="match status" value="2"/>
</dbReference>
<feature type="transmembrane region" description="Helical" evidence="10">
    <location>
        <begin position="16"/>
        <end position="39"/>
    </location>
</feature>
<protein>
    <recommendedName>
        <fullName evidence="11">G-protein coupled receptors family 1 profile domain-containing protein</fullName>
    </recommendedName>
</protein>
<keyword evidence="6 10" id="KW-0472">Membrane</keyword>
<evidence type="ECO:0000256" key="9">
    <source>
        <dbReference type="RuleBase" id="RU000688"/>
    </source>
</evidence>
<feature type="transmembrane region" description="Helical" evidence="10">
    <location>
        <begin position="417"/>
        <end position="437"/>
    </location>
</feature>
<dbReference type="Gene3D" id="1.20.1070.10">
    <property type="entry name" value="Rhodopsin 7-helix transmembrane proteins"/>
    <property type="match status" value="2"/>
</dbReference>
<keyword evidence="7 9" id="KW-0675">Receptor</keyword>
<dbReference type="PROSITE" id="PS00237">
    <property type="entry name" value="G_PROTEIN_RECEP_F1_1"/>
    <property type="match status" value="1"/>
</dbReference>
<feature type="transmembrane region" description="Helical" evidence="10">
    <location>
        <begin position="518"/>
        <end position="536"/>
    </location>
</feature>
<evidence type="ECO:0000256" key="6">
    <source>
        <dbReference type="ARBA" id="ARBA00023136"/>
    </source>
</evidence>
<proteinExistence type="inferred from homology"/>
<organism evidence="12 13">
    <name type="scientific">Porites evermanni</name>
    <dbReference type="NCBI Taxonomy" id="104178"/>
    <lineage>
        <taxon>Eukaryota</taxon>
        <taxon>Metazoa</taxon>
        <taxon>Cnidaria</taxon>
        <taxon>Anthozoa</taxon>
        <taxon>Hexacorallia</taxon>
        <taxon>Scleractinia</taxon>
        <taxon>Fungiina</taxon>
        <taxon>Poritidae</taxon>
        <taxon>Porites</taxon>
    </lineage>
</organism>
<evidence type="ECO:0000256" key="1">
    <source>
        <dbReference type="ARBA" id="ARBA00004651"/>
    </source>
</evidence>
<evidence type="ECO:0000256" key="5">
    <source>
        <dbReference type="ARBA" id="ARBA00023040"/>
    </source>
</evidence>
<dbReference type="Pfam" id="PF00001">
    <property type="entry name" value="7tm_1"/>
    <property type="match status" value="2"/>
</dbReference>
<evidence type="ECO:0000256" key="7">
    <source>
        <dbReference type="ARBA" id="ARBA00023170"/>
    </source>
</evidence>
<dbReference type="InterPro" id="IPR017452">
    <property type="entry name" value="GPCR_Rhodpsn_7TM"/>
</dbReference>
<feature type="non-terminal residue" evidence="12">
    <location>
        <position position="537"/>
    </location>
</feature>
<dbReference type="SMART" id="SM01381">
    <property type="entry name" value="7TM_GPCR_Srsx"/>
    <property type="match status" value="1"/>
</dbReference>
<gene>
    <name evidence="12" type="ORF">PEVE_00041073</name>
</gene>
<keyword evidence="2" id="KW-1003">Cell membrane</keyword>
<dbReference type="SUPFAM" id="SSF81321">
    <property type="entry name" value="Family A G protein-coupled receptor-like"/>
    <property type="match status" value="2"/>
</dbReference>
<keyword evidence="13" id="KW-1185">Reference proteome</keyword>
<keyword evidence="3 9" id="KW-0812">Transmembrane</keyword>
<keyword evidence="5 9" id="KW-0297">G-protein coupled receptor</keyword>
<feature type="transmembrane region" description="Helical" evidence="10">
    <location>
        <begin position="305"/>
        <end position="325"/>
    </location>
</feature>
<feature type="transmembrane region" description="Helical" evidence="10">
    <location>
        <begin position="276"/>
        <end position="293"/>
    </location>
</feature>
<dbReference type="InterPro" id="IPR000276">
    <property type="entry name" value="GPCR_Rhodpsn"/>
</dbReference>
<dbReference type="InterPro" id="IPR050569">
    <property type="entry name" value="TAAR"/>
</dbReference>
<dbReference type="PROSITE" id="PS50262">
    <property type="entry name" value="G_PROTEIN_RECEP_F1_2"/>
    <property type="match status" value="2"/>
</dbReference>
<feature type="transmembrane region" description="Helical" evidence="10">
    <location>
        <begin position="384"/>
        <end position="405"/>
    </location>
</feature>
<feature type="transmembrane region" description="Helical" evidence="10">
    <location>
        <begin position="94"/>
        <end position="113"/>
    </location>
</feature>
<dbReference type="PRINTS" id="PR00237">
    <property type="entry name" value="GPCRRHODOPSN"/>
</dbReference>
<evidence type="ECO:0000256" key="3">
    <source>
        <dbReference type="ARBA" id="ARBA00022692"/>
    </source>
</evidence>
<dbReference type="PANTHER" id="PTHR24249">
    <property type="entry name" value="HISTAMINE RECEPTOR-RELATED G-PROTEIN COUPLED RECEPTOR"/>
    <property type="match status" value="1"/>
</dbReference>
<evidence type="ECO:0000256" key="10">
    <source>
        <dbReference type="SAM" id="Phobius"/>
    </source>
</evidence>
<accession>A0ABN8N8N0</accession>
<feature type="domain" description="G-protein coupled receptors family 1 profile" evidence="11">
    <location>
        <begin position="284"/>
        <end position="537"/>
    </location>
</feature>